<evidence type="ECO:0000313" key="1">
    <source>
        <dbReference type="EMBL" id="PSW14780.1"/>
    </source>
</evidence>
<keyword evidence="2" id="KW-1185">Reference proteome</keyword>
<evidence type="ECO:0000313" key="2">
    <source>
        <dbReference type="Proteomes" id="UP000241771"/>
    </source>
</evidence>
<comment type="caution">
    <text evidence="1">The sequence shown here is derived from an EMBL/GenBank/DDBJ whole genome shotgun (WGS) entry which is preliminary data.</text>
</comment>
<gene>
    <name evidence="1" type="ORF">C9I98_21585</name>
</gene>
<name>A0A2T3NIH4_9GAMM</name>
<organism evidence="1 2">
    <name type="scientific">Photobacterium sanctipauli</name>
    <dbReference type="NCBI Taxonomy" id="1342794"/>
    <lineage>
        <taxon>Bacteria</taxon>
        <taxon>Pseudomonadati</taxon>
        <taxon>Pseudomonadota</taxon>
        <taxon>Gammaproteobacteria</taxon>
        <taxon>Vibrionales</taxon>
        <taxon>Vibrionaceae</taxon>
        <taxon>Photobacterium</taxon>
    </lineage>
</organism>
<protein>
    <submittedName>
        <fullName evidence="1">Uncharacterized protein</fullName>
    </submittedName>
</protein>
<proteinExistence type="predicted"/>
<reference evidence="1 2" key="1">
    <citation type="submission" date="2018-01" db="EMBL/GenBank/DDBJ databases">
        <title>Whole genome sequencing of Histamine producing bacteria.</title>
        <authorList>
            <person name="Butler K."/>
        </authorList>
    </citation>
    <scope>NUCLEOTIDE SEQUENCE [LARGE SCALE GENOMIC DNA]</scope>
    <source>
        <strain evidence="1 2">DSM 100436</strain>
    </source>
</reference>
<dbReference type="AlphaFoldDB" id="A0A2T3NIH4"/>
<dbReference type="RefSeq" id="WP_036817367.1">
    <property type="nucleotide sequence ID" value="NZ_JGVO01000071.1"/>
</dbReference>
<dbReference type="Proteomes" id="UP000241771">
    <property type="component" value="Unassembled WGS sequence"/>
</dbReference>
<accession>A0A2T3NIH4</accession>
<dbReference type="EMBL" id="PYMA01000018">
    <property type="protein sequence ID" value="PSW14780.1"/>
    <property type="molecule type" value="Genomic_DNA"/>
</dbReference>
<sequence length="121" mass="13227">MASQFGEGASQFEGARELVRASLQSCFGRPIVVMLSDGSQRTVQGYIKSTELNGNKVKRLLTDAELPPLASLMDEGKRYVLAHSNALDMGRDGDSQITREYLMSLESAGAKHGWSEFTDDP</sequence>
<dbReference type="OrthoDB" id="5821291at2"/>